<accession>A0ABQ4NTC7</accession>
<dbReference type="Gene3D" id="3.30.1050.10">
    <property type="entry name" value="SCP2 sterol-binding domain"/>
    <property type="match status" value="1"/>
</dbReference>
<dbReference type="InterPro" id="IPR036527">
    <property type="entry name" value="SCP2_sterol-bd_dom_sf"/>
</dbReference>
<feature type="domain" description="SCP2" evidence="2">
    <location>
        <begin position="41"/>
        <end position="135"/>
    </location>
</feature>
<comment type="function">
    <text evidence="1">Required for O(2)-independent ubiquinone (coenzyme Q) biosynthesis. Likely functions as an accessory factor.</text>
</comment>
<keyword evidence="1" id="KW-0831">Ubiquinone biosynthesis</keyword>
<comment type="caution">
    <text evidence="3">The sequence shown here is derived from an EMBL/GenBank/DDBJ whole genome shotgun (WGS) entry which is preliminary data.</text>
</comment>
<dbReference type="Pfam" id="PF02036">
    <property type="entry name" value="SCP2"/>
    <property type="match status" value="1"/>
</dbReference>
<evidence type="ECO:0000313" key="3">
    <source>
        <dbReference type="EMBL" id="GIU02889.1"/>
    </source>
</evidence>
<dbReference type="PIRSF" id="PIRSF025550">
    <property type="entry name" value="UCP025550_lpd_carrier"/>
    <property type="match status" value="1"/>
</dbReference>
<dbReference type="RefSeq" id="WP_119977881.1">
    <property type="nucleotide sequence ID" value="NZ_BPFB01000079.1"/>
</dbReference>
<evidence type="ECO:0000313" key="4">
    <source>
        <dbReference type="Proteomes" id="UP000761574"/>
    </source>
</evidence>
<comment type="pathway">
    <text evidence="1">Cofactor biosynthesis; ubiquinone biosynthesis.</text>
</comment>
<dbReference type="HAMAP" id="MF_02231">
    <property type="entry name" value="UbiT"/>
    <property type="match status" value="1"/>
</dbReference>
<dbReference type="InterPro" id="IPR003033">
    <property type="entry name" value="SCP2_sterol-bd_dom"/>
</dbReference>
<proteinExistence type="inferred from homology"/>
<sequence>MQKSVLANTAQHLLQFGPQVMAKPLTIVPFAVKARILEKLLNLLMAEQIEDDELHFLQQRWVNIDIVDMKLSFDVSFDKHFVVRAPAKAEVTFSGRSKELVLIAAGKEDPDTLFFQRQLAIEGDTELGLEVKNLLLSIEFDTMPRLAREGLTALASLLEQLQRQADARWA</sequence>
<dbReference type="SUPFAM" id="SSF55718">
    <property type="entry name" value="SCP-like"/>
    <property type="match status" value="1"/>
</dbReference>
<name>A0ABQ4NTC7_9GAMM</name>
<evidence type="ECO:0000259" key="2">
    <source>
        <dbReference type="Pfam" id="PF02036"/>
    </source>
</evidence>
<reference evidence="3 4" key="1">
    <citation type="submission" date="2021-05" db="EMBL/GenBank/DDBJ databases">
        <title>Molecular characterization for Shewanella algae harboring chromosomal blaOXA-55-like strains isolated from clinical and environment sample.</title>
        <authorList>
            <person name="Ohama Y."/>
            <person name="Aoki K."/>
            <person name="Harada S."/>
            <person name="Moriya K."/>
            <person name="Ishii Y."/>
            <person name="Tateda K."/>
        </authorList>
    </citation>
    <scope>NUCLEOTIDE SEQUENCE [LARGE SCALE GENOMIC DNA]</scope>
    <source>
        <strain evidence="3 4">LMG 23746</strain>
    </source>
</reference>
<dbReference type="Proteomes" id="UP000761574">
    <property type="component" value="Unassembled WGS sequence"/>
</dbReference>
<keyword evidence="4" id="KW-1185">Reference proteome</keyword>
<organism evidence="3 4">
    <name type="scientific">Shewanella algidipiscicola</name>
    <dbReference type="NCBI Taxonomy" id="614070"/>
    <lineage>
        <taxon>Bacteria</taxon>
        <taxon>Pseudomonadati</taxon>
        <taxon>Pseudomonadota</taxon>
        <taxon>Gammaproteobacteria</taxon>
        <taxon>Alteromonadales</taxon>
        <taxon>Shewanellaceae</taxon>
        <taxon>Shewanella</taxon>
    </lineage>
</organism>
<comment type="similarity">
    <text evidence="1">Belongs to the UbiT family.</text>
</comment>
<dbReference type="EMBL" id="BPFB01000079">
    <property type="protein sequence ID" value="GIU02889.1"/>
    <property type="molecule type" value="Genomic_DNA"/>
</dbReference>
<dbReference type="InterPro" id="IPR016830">
    <property type="entry name" value="UbiT"/>
</dbReference>
<evidence type="ECO:0000256" key="1">
    <source>
        <dbReference type="HAMAP-Rule" id="MF_02231"/>
    </source>
</evidence>
<protein>
    <recommendedName>
        <fullName evidence="1">Ubiquinone biosynthesis accessory factor UbiT</fullName>
    </recommendedName>
</protein>
<gene>
    <name evidence="1" type="primary">ubiT</name>
    <name evidence="3" type="ORF">TUM4630_35500</name>
</gene>